<reference evidence="3" key="1">
    <citation type="submission" date="2019-12" db="EMBL/GenBank/DDBJ databases">
        <authorList>
            <person name="Awala S.I."/>
            <person name="Rhee S.K."/>
        </authorList>
    </citation>
    <scope>NUCLEOTIDE SEQUENCE [LARGE SCALE GENOMIC DNA]</scope>
    <source>
        <strain evidence="3">IM1</strain>
    </source>
</reference>
<dbReference type="EMBL" id="CP046565">
    <property type="protein sequence ID" value="QJD30167.1"/>
    <property type="molecule type" value="Genomic_DNA"/>
</dbReference>
<accession>A0A858Q8L6</accession>
<gene>
    <name evidence="2" type="ORF">GNH96_09420</name>
</gene>
<keyword evidence="1" id="KW-1133">Transmembrane helix</keyword>
<keyword evidence="1" id="KW-0812">Transmembrane</keyword>
<name>A0A858Q8L6_9GAMM</name>
<evidence type="ECO:0000313" key="3">
    <source>
        <dbReference type="Proteomes" id="UP000503004"/>
    </source>
</evidence>
<evidence type="ECO:0000256" key="1">
    <source>
        <dbReference type="SAM" id="Phobius"/>
    </source>
</evidence>
<proteinExistence type="predicted"/>
<protein>
    <submittedName>
        <fullName evidence="2">Uncharacterized protein</fullName>
    </submittedName>
</protein>
<keyword evidence="3" id="KW-1185">Reference proteome</keyword>
<dbReference type="AlphaFoldDB" id="A0A858Q8L6"/>
<sequence length="45" mass="5140">MEPFLIFSIIAFLVIVGNALLLLRTARTPKLPETVRPQPCWDDED</sequence>
<dbReference type="Proteomes" id="UP000503004">
    <property type="component" value="Chromosome"/>
</dbReference>
<organism evidence="2 3">
    <name type="scientific">Methylococcus geothermalis</name>
    <dbReference type="NCBI Taxonomy" id="2681310"/>
    <lineage>
        <taxon>Bacteria</taxon>
        <taxon>Pseudomonadati</taxon>
        <taxon>Pseudomonadota</taxon>
        <taxon>Gammaproteobacteria</taxon>
        <taxon>Methylococcales</taxon>
        <taxon>Methylococcaceae</taxon>
        <taxon>Methylococcus</taxon>
    </lineage>
</organism>
<evidence type="ECO:0000313" key="2">
    <source>
        <dbReference type="EMBL" id="QJD30167.1"/>
    </source>
</evidence>
<keyword evidence="1" id="KW-0472">Membrane</keyword>
<dbReference type="RefSeq" id="WP_169603446.1">
    <property type="nucleotide sequence ID" value="NZ_CP046565.1"/>
</dbReference>
<feature type="transmembrane region" description="Helical" evidence="1">
    <location>
        <begin position="6"/>
        <end position="23"/>
    </location>
</feature>
<dbReference type="KEGG" id="metu:GNH96_09420"/>